<gene>
    <name evidence="5" type="ORF">LSH36_213g01003</name>
</gene>
<dbReference type="InterPro" id="IPR011993">
    <property type="entry name" value="PH-like_dom_sf"/>
</dbReference>
<organism evidence="5 6">
    <name type="scientific">Paralvinella palmiformis</name>
    <dbReference type="NCBI Taxonomy" id="53620"/>
    <lineage>
        <taxon>Eukaryota</taxon>
        <taxon>Metazoa</taxon>
        <taxon>Spiralia</taxon>
        <taxon>Lophotrochozoa</taxon>
        <taxon>Annelida</taxon>
        <taxon>Polychaeta</taxon>
        <taxon>Sedentaria</taxon>
        <taxon>Canalipalpata</taxon>
        <taxon>Terebellida</taxon>
        <taxon>Terebelliformia</taxon>
        <taxon>Alvinellidae</taxon>
        <taxon>Paralvinella</taxon>
    </lineage>
</organism>
<dbReference type="PANTHER" id="PTHR16290">
    <property type="entry name" value="TRANSCRIPTION FACTOR SMIF DECAPPING ENZYME DCP1"/>
    <property type="match status" value="1"/>
</dbReference>
<dbReference type="PANTHER" id="PTHR16290:SF0">
    <property type="entry name" value="DECAPPING PROTEIN 1, ISOFORM A"/>
    <property type="match status" value="1"/>
</dbReference>
<comment type="subcellular location">
    <subcellularLocation>
        <location evidence="1">Cytoplasm</location>
    </subcellularLocation>
</comment>
<comment type="caution">
    <text evidence="5">The sequence shown here is derived from an EMBL/GenBank/DDBJ whole genome shotgun (WGS) entry which is preliminary data.</text>
</comment>
<dbReference type="GO" id="GO:0008047">
    <property type="term" value="F:enzyme activator activity"/>
    <property type="evidence" value="ECO:0007669"/>
    <property type="project" value="InterPro"/>
</dbReference>
<dbReference type="AlphaFoldDB" id="A0AAD9JNQ9"/>
<evidence type="ECO:0000256" key="4">
    <source>
        <dbReference type="ARBA" id="ARBA00022664"/>
    </source>
</evidence>
<reference evidence="5" key="1">
    <citation type="journal article" date="2023" name="Mol. Biol. Evol.">
        <title>Third-Generation Sequencing Reveals the Adaptive Role of the Epigenome in Three Deep-Sea Polychaetes.</title>
        <authorList>
            <person name="Perez M."/>
            <person name="Aroh O."/>
            <person name="Sun Y."/>
            <person name="Lan Y."/>
            <person name="Juniper S.K."/>
            <person name="Young C.R."/>
            <person name="Angers B."/>
            <person name="Qian P.Y."/>
        </authorList>
    </citation>
    <scope>NUCLEOTIDE SEQUENCE</scope>
    <source>
        <strain evidence="5">P08H-3</strain>
    </source>
</reference>
<dbReference type="GO" id="GO:0003729">
    <property type="term" value="F:mRNA binding"/>
    <property type="evidence" value="ECO:0007669"/>
    <property type="project" value="TreeGrafter"/>
</dbReference>
<dbReference type="GO" id="GO:0000290">
    <property type="term" value="P:deadenylation-dependent decapping of nuclear-transcribed mRNA"/>
    <property type="evidence" value="ECO:0007669"/>
    <property type="project" value="InterPro"/>
</dbReference>
<dbReference type="GO" id="GO:0006397">
    <property type="term" value="P:mRNA processing"/>
    <property type="evidence" value="ECO:0007669"/>
    <property type="project" value="UniProtKB-KW"/>
</dbReference>
<evidence type="ECO:0000313" key="5">
    <source>
        <dbReference type="EMBL" id="KAK2156434.1"/>
    </source>
</evidence>
<comment type="similarity">
    <text evidence="2">Belongs to the DCP1 family.</text>
</comment>
<dbReference type="Proteomes" id="UP001208570">
    <property type="component" value="Unassembled WGS sequence"/>
</dbReference>
<keyword evidence="4" id="KW-0507">mRNA processing</keyword>
<proteinExistence type="inferred from homology"/>
<dbReference type="Pfam" id="PF06058">
    <property type="entry name" value="DCP1"/>
    <property type="match status" value="1"/>
</dbReference>
<evidence type="ECO:0000256" key="1">
    <source>
        <dbReference type="ARBA" id="ARBA00004496"/>
    </source>
</evidence>
<dbReference type="EMBL" id="JAODUP010000213">
    <property type="protein sequence ID" value="KAK2156434.1"/>
    <property type="molecule type" value="Genomic_DNA"/>
</dbReference>
<evidence type="ECO:0000256" key="2">
    <source>
        <dbReference type="ARBA" id="ARBA00008778"/>
    </source>
</evidence>
<dbReference type="SUPFAM" id="SSF50729">
    <property type="entry name" value="PH domain-like"/>
    <property type="match status" value="1"/>
</dbReference>
<protein>
    <submittedName>
        <fullName evidence="5">Uncharacterized protein</fullName>
    </submittedName>
</protein>
<keyword evidence="3" id="KW-0963">Cytoplasm</keyword>
<dbReference type="GO" id="GO:0000932">
    <property type="term" value="C:P-body"/>
    <property type="evidence" value="ECO:0007669"/>
    <property type="project" value="TreeGrafter"/>
</dbReference>
<dbReference type="Gene3D" id="2.30.29.30">
    <property type="entry name" value="Pleckstrin-homology domain (PH domain)/Phosphotyrosine-binding domain (PTB)"/>
    <property type="match status" value="1"/>
</dbReference>
<dbReference type="GO" id="GO:0031087">
    <property type="term" value="P:deadenylation-independent decapping of nuclear-transcribed mRNA"/>
    <property type="evidence" value="ECO:0007669"/>
    <property type="project" value="TreeGrafter"/>
</dbReference>
<sequence length="69" mass="7821">MAAGAERQMNLAALQQRDPYITSIVDTASQVALYCFNPKINEWPFSESRRSEDNALGQIRNSEMFLGHM</sequence>
<name>A0AAD9JNQ9_9ANNE</name>
<evidence type="ECO:0000256" key="3">
    <source>
        <dbReference type="ARBA" id="ARBA00022490"/>
    </source>
</evidence>
<keyword evidence="6" id="KW-1185">Reference proteome</keyword>
<accession>A0AAD9JNQ9</accession>
<dbReference type="InterPro" id="IPR010334">
    <property type="entry name" value="Dcp1"/>
</dbReference>
<evidence type="ECO:0000313" key="6">
    <source>
        <dbReference type="Proteomes" id="UP001208570"/>
    </source>
</evidence>